<accession>A0ABU8M3F1</accession>
<evidence type="ECO:0000256" key="4">
    <source>
        <dbReference type="ARBA" id="ARBA00023136"/>
    </source>
</evidence>
<proteinExistence type="inferred from homology"/>
<organism evidence="8 9">
    <name type="scientific">Actinomycetospora flava</name>
    <dbReference type="NCBI Taxonomy" id="3129232"/>
    <lineage>
        <taxon>Bacteria</taxon>
        <taxon>Bacillati</taxon>
        <taxon>Actinomycetota</taxon>
        <taxon>Actinomycetes</taxon>
        <taxon>Pseudonocardiales</taxon>
        <taxon>Pseudonocardiaceae</taxon>
        <taxon>Actinomycetospora</taxon>
    </lineage>
</organism>
<dbReference type="InterPro" id="IPR004872">
    <property type="entry name" value="Lipoprotein_NlpA"/>
</dbReference>
<dbReference type="PANTHER" id="PTHR30429">
    <property type="entry name" value="D-METHIONINE-BINDING LIPOPROTEIN METQ"/>
    <property type="match status" value="1"/>
</dbReference>
<evidence type="ECO:0000256" key="6">
    <source>
        <dbReference type="ARBA" id="ARBA00023288"/>
    </source>
</evidence>
<evidence type="ECO:0000313" key="8">
    <source>
        <dbReference type="EMBL" id="MEJ2861567.1"/>
    </source>
</evidence>
<dbReference type="PANTHER" id="PTHR30429:SF3">
    <property type="entry name" value="LIPOPROTEIN"/>
    <property type="match status" value="1"/>
</dbReference>
<gene>
    <name evidence="8" type="ORF">WCD58_10390</name>
</gene>
<dbReference type="Proteomes" id="UP001369736">
    <property type="component" value="Unassembled WGS sequence"/>
</dbReference>
<feature type="chain" id="PRO_5045845300" evidence="7">
    <location>
        <begin position="24"/>
        <end position="294"/>
    </location>
</feature>
<evidence type="ECO:0000256" key="2">
    <source>
        <dbReference type="ARBA" id="ARBA00008973"/>
    </source>
</evidence>
<evidence type="ECO:0000313" key="9">
    <source>
        <dbReference type="Proteomes" id="UP001369736"/>
    </source>
</evidence>
<evidence type="ECO:0000256" key="3">
    <source>
        <dbReference type="ARBA" id="ARBA00022729"/>
    </source>
</evidence>
<keyword evidence="3 7" id="KW-0732">Signal</keyword>
<keyword evidence="6" id="KW-0449">Lipoprotein</keyword>
<comment type="similarity">
    <text evidence="2">Belongs to the NlpA lipoprotein family.</text>
</comment>
<keyword evidence="5" id="KW-0564">Palmitate</keyword>
<comment type="caution">
    <text evidence="8">The sequence shown here is derived from an EMBL/GenBank/DDBJ whole genome shotgun (WGS) entry which is preliminary data.</text>
</comment>
<dbReference type="RefSeq" id="WP_337702366.1">
    <property type="nucleotide sequence ID" value="NZ_JBBEGM010000003.1"/>
</dbReference>
<feature type="signal peptide" evidence="7">
    <location>
        <begin position="1"/>
        <end position="23"/>
    </location>
</feature>
<evidence type="ECO:0000256" key="7">
    <source>
        <dbReference type="SAM" id="SignalP"/>
    </source>
</evidence>
<protein>
    <submittedName>
        <fullName evidence="8">MetQ/NlpA family ABC transporter substrate-binding protein</fullName>
    </submittedName>
</protein>
<dbReference type="EMBL" id="JBBEGM010000003">
    <property type="protein sequence ID" value="MEJ2861567.1"/>
    <property type="molecule type" value="Genomic_DNA"/>
</dbReference>
<evidence type="ECO:0000256" key="5">
    <source>
        <dbReference type="ARBA" id="ARBA00023139"/>
    </source>
</evidence>
<keyword evidence="4" id="KW-0472">Membrane</keyword>
<reference evidence="8 9" key="1">
    <citation type="submission" date="2024-03" db="EMBL/GenBank/DDBJ databases">
        <title>Actinomycetospora sp. OC33-EN07, a novel actinomycete isolated from wild orchid (Aerides multiflora).</title>
        <authorList>
            <person name="Suriyachadkun C."/>
        </authorList>
    </citation>
    <scope>NUCLEOTIDE SEQUENCE [LARGE SCALE GENOMIC DNA]</scope>
    <source>
        <strain evidence="8 9">OC33-EN07</strain>
    </source>
</reference>
<dbReference type="PROSITE" id="PS51257">
    <property type="entry name" value="PROKAR_LIPOPROTEIN"/>
    <property type="match status" value="1"/>
</dbReference>
<dbReference type="Gene3D" id="3.40.190.10">
    <property type="entry name" value="Periplasmic binding protein-like II"/>
    <property type="match status" value="2"/>
</dbReference>
<dbReference type="SUPFAM" id="SSF53850">
    <property type="entry name" value="Periplasmic binding protein-like II"/>
    <property type="match status" value="1"/>
</dbReference>
<sequence>MPRALRPVLVLVAALLLAVGCSAPGESSGGDGQTVRIGVADAAENYWRVYADRARAEGITVEFVNFTDYNQPNPALAQGQLELNEFQHLQYLANYNAKNNGDLVPIGATAVYPLPLYSTKYPTVDAIPAGGRIAIPNDPTNQARALLVLQAARLITLRGGGSANSTPAEIDQATSRVTVVPIDAAQTAANLAGVDGAVVNNNYATAANLREDQVLFKDDPNSPSSRPYINAFVARGADRDNPTYQRLAALYHDPQVIEAARADLGASGVFVTTPAAELQAAEQQLRQAATQAGG</sequence>
<name>A0ABU8M3F1_9PSEU</name>
<comment type="subcellular location">
    <subcellularLocation>
        <location evidence="1">Membrane</location>
        <topology evidence="1">Lipid-anchor</topology>
    </subcellularLocation>
</comment>
<evidence type="ECO:0000256" key="1">
    <source>
        <dbReference type="ARBA" id="ARBA00004635"/>
    </source>
</evidence>
<dbReference type="Pfam" id="PF03180">
    <property type="entry name" value="Lipoprotein_9"/>
    <property type="match status" value="1"/>
</dbReference>
<keyword evidence="9" id="KW-1185">Reference proteome</keyword>